<keyword evidence="20" id="KW-1185">Reference proteome</keyword>
<dbReference type="PANTHER" id="PTHR43013">
    <property type="entry name" value="GLUTAMYL-TRNA REDUCTASE"/>
    <property type="match status" value="1"/>
</dbReference>
<dbReference type="InterPro" id="IPR015895">
    <property type="entry name" value="4pyrrol_synth_GluRdtase_N"/>
</dbReference>
<dbReference type="InterPro" id="IPR015896">
    <property type="entry name" value="4pyrrol_synth_GluRdtase_dimer"/>
</dbReference>
<dbReference type="HOGENOM" id="CLU_035113_2_2_0"/>
<dbReference type="Pfam" id="PF01488">
    <property type="entry name" value="Shikimate_DH"/>
    <property type="match status" value="1"/>
</dbReference>
<proteinExistence type="inferred from homology"/>
<evidence type="ECO:0000256" key="5">
    <source>
        <dbReference type="ARBA" id="ARBA00023002"/>
    </source>
</evidence>
<dbReference type="OrthoDB" id="110209at2"/>
<dbReference type="GO" id="GO:0019353">
    <property type="term" value="P:protoporphyrinogen IX biosynthetic process from glutamate"/>
    <property type="evidence" value="ECO:0007669"/>
    <property type="project" value="TreeGrafter"/>
</dbReference>
<keyword evidence="4 9" id="KW-0521">NADP</keyword>
<organism evidence="19 20">
    <name type="scientific">Leptospirillum ferrooxidans (strain C2-3)</name>
    <dbReference type="NCBI Taxonomy" id="1162668"/>
    <lineage>
        <taxon>Bacteria</taxon>
        <taxon>Pseudomonadati</taxon>
        <taxon>Nitrospirota</taxon>
        <taxon>Nitrospiria</taxon>
        <taxon>Nitrospirales</taxon>
        <taxon>Nitrospiraceae</taxon>
        <taxon>Leptospirillum</taxon>
    </lineage>
</organism>
<dbReference type="InterPro" id="IPR006151">
    <property type="entry name" value="Shikm_DH/Glu-tRNA_Rdtase"/>
</dbReference>
<keyword evidence="6 9" id="KW-0627">Porphyrin biosynthesis</keyword>
<evidence type="ECO:0000256" key="1">
    <source>
        <dbReference type="ARBA" id="ARBA00005059"/>
    </source>
</evidence>
<evidence type="ECO:0000256" key="13">
    <source>
        <dbReference type="PIRSR" id="PIRSR000445-4"/>
    </source>
</evidence>
<evidence type="ECO:0000313" key="20">
    <source>
        <dbReference type="Proteomes" id="UP000007382"/>
    </source>
</evidence>
<feature type="binding site" evidence="9 11">
    <location>
        <position position="111"/>
    </location>
    <ligand>
        <name>substrate</name>
    </ligand>
</feature>
<dbReference type="InterPro" id="IPR036291">
    <property type="entry name" value="NAD(P)-bd_dom_sf"/>
</dbReference>
<feature type="active site" description="Nucleophile" evidence="9 10">
    <location>
        <position position="51"/>
    </location>
</feature>
<dbReference type="Gene3D" id="3.40.50.720">
    <property type="entry name" value="NAD(P)-binding Rossmann-like Domain"/>
    <property type="match status" value="1"/>
</dbReference>
<dbReference type="SUPFAM" id="SSF69742">
    <property type="entry name" value="Glutamyl tRNA-reductase catalytic, N-terminal domain"/>
    <property type="match status" value="1"/>
</dbReference>
<evidence type="ECO:0000256" key="15">
    <source>
        <dbReference type="SAM" id="MobiDB-lite"/>
    </source>
</evidence>
<feature type="domain" description="Quinate/shikimate 5-dehydrogenase/glutamyl-tRNA reductase" evidence="17">
    <location>
        <begin position="173"/>
        <end position="308"/>
    </location>
</feature>
<dbReference type="Pfam" id="PF00745">
    <property type="entry name" value="GlutR_dimer"/>
    <property type="match status" value="1"/>
</dbReference>
<feature type="region of interest" description="Disordered" evidence="15">
    <location>
        <begin position="422"/>
        <end position="450"/>
    </location>
</feature>
<evidence type="ECO:0000256" key="14">
    <source>
        <dbReference type="RuleBase" id="RU000584"/>
    </source>
</evidence>
<dbReference type="NCBIfam" id="TIGR01035">
    <property type="entry name" value="hemA"/>
    <property type="match status" value="1"/>
</dbReference>
<dbReference type="Gene3D" id="3.30.460.30">
    <property type="entry name" value="Glutamyl-tRNA reductase, N-terminal domain"/>
    <property type="match status" value="1"/>
</dbReference>
<evidence type="ECO:0000256" key="9">
    <source>
        <dbReference type="HAMAP-Rule" id="MF_00087"/>
    </source>
</evidence>
<name>I0IM66_LEPFC</name>
<dbReference type="eggNOG" id="COG0373">
    <property type="taxonomic scope" value="Bacteria"/>
</dbReference>
<evidence type="ECO:0000256" key="6">
    <source>
        <dbReference type="ARBA" id="ARBA00023244"/>
    </source>
</evidence>
<feature type="binding site" evidence="9 11">
    <location>
        <begin position="116"/>
        <end position="118"/>
    </location>
    <ligand>
        <name>substrate</name>
    </ligand>
</feature>
<comment type="pathway">
    <text evidence="1 9 14">Porphyrin-containing compound metabolism; protoporphyrin-IX biosynthesis; 5-aminolevulinate from L-glutamyl-tRNA(Glu): step 1/2.</text>
</comment>
<protein>
    <recommendedName>
        <fullName evidence="8 9">Glutamyl-tRNA reductase</fullName>
        <shortName evidence="9">GluTR</shortName>
        <ecNumber evidence="3 9">1.2.1.70</ecNumber>
    </recommendedName>
</protein>
<dbReference type="Pfam" id="PF05201">
    <property type="entry name" value="GlutR_N"/>
    <property type="match status" value="1"/>
</dbReference>
<reference evidence="20" key="2">
    <citation type="submission" date="2012-03" db="EMBL/GenBank/DDBJ databases">
        <title>The complete genome sequence of the pioneer microbe on fresh volcanic deposit, Leptospirillum ferrooxidans strain C2-3.</title>
        <authorList>
            <person name="Fujimura R."/>
            <person name="Sato Y."/>
            <person name="Nishizawa T."/>
            <person name="Nanba K."/>
            <person name="Oshima K."/>
            <person name="Hattori M."/>
            <person name="Kamijo T."/>
            <person name="Ohta H."/>
        </authorList>
    </citation>
    <scope>NUCLEOTIDE SEQUENCE [LARGE SCALE GENOMIC DNA]</scope>
    <source>
        <strain evidence="20">C2-3</strain>
    </source>
</reference>
<evidence type="ECO:0000313" key="19">
    <source>
        <dbReference type="EMBL" id="BAM06365.1"/>
    </source>
</evidence>
<gene>
    <name evidence="9" type="primary">hemA</name>
    <name evidence="19" type="ordered locus">LFE_0650</name>
</gene>
<accession>I0IM66</accession>
<dbReference type="InterPro" id="IPR036453">
    <property type="entry name" value="GluRdtase_dimer_dom_sf"/>
</dbReference>
<comment type="catalytic activity">
    <reaction evidence="7 9 14">
        <text>(S)-4-amino-5-oxopentanoate + tRNA(Glu) + NADP(+) = L-glutamyl-tRNA(Glu) + NADPH + H(+)</text>
        <dbReference type="Rhea" id="RHEA:12344"/>
        <dbReference type="Rhea" id="RHEA-COMP:9663"/>
        <dbReference type="Rhea" id="RHEA-COMP:9680"/>
        <dbReference type="ChEBI" id="CHEBI:15378"/>
        <dbReference type="ChEBI" id="CHEBI:57501"/>
        <dbReference type="ChEBI" id="CHEBI:57783"/>
        <dbReference type="ChEBI" id="CHEBI:58349"/>
        <dbReference type="ChEBI" id="CHEBI:78442"/>
        <dbReference type="ChEBI" id="CHEBI:78520"/>
        <dbReference type="EC" id="1.2.1.70"/>
    </reaction>
</comment>
<dbReference type="GO" id="GO:0008883">
    <property type="term" value="F:glutamyl-tRNA reductase activity"/>
    <property type="evidence" value="ECO:0007669"/>
    <property type="project" value="UniProtKB-UniRule"/>
</dbReference>
<dbReference type="FunFam" id="3.30.460.30:FF:000001">
    <property type="entry name" value="Glutamyl-tRNA reductase"/>
    <property type="match status" value="1"/>
</dbReference>
<comment type="function">
    <text evidence="9">Catalyzes the NADPH-dependent reduction of glutamyl-tRNA(Glu) to glutamate 1-semialdehyde (GSA).</text>
</comment>
<feature type="binding site" evidence="9 11">
    <location>
        <position position="122"/>
    </location>
    <ligand>
        <name>substrate</name>
    </ligand>
</feature>
<evidence type="ECO:0000259" key="16">
    <source>
        <dbReference type="Pfam" id="PF00745"/>
    </source>
</evidence>
<dbReference type="CDD" id="cd05213">
    <property type="entry name" value="NAD_bind_Glutamyl_tRNA_reduct"/>
    <property type="match status" value="1"/>
</dbReference>
<dbReference type="KEGG" id="lfc:LFE_0650"/>
<evidence type="ECO:0000259" key="17">
    <source>
        <dbReference type="Pfam" id="PF01488"/>
    </source>
</evidence>
<dbReference type="EC" id="1.2.1.70" evidence="3 9"/>
<dbReference type="InterPro" id="IPR036343">
    <property type="entry name" value="GluRdtase_N_sf"/>
</dbReference>
<keyword evidence="5 9" id="KW-0560">Oxidoreductase</keyword>
<dbReference type="AlphaFoldDB" id="I0IM66"/>
<dbReference type="PROSITE" id="PS00747">
    <property type="entry name" value="GLUTR"/>
    <property type="match status" value="1"/>
</dbReference>
<evidence type="ECO:0000259" key="18">
    <source>
        <dbReference type="Pfam" id="PF05201"/>
    </source>
</evidence>
<dbReference type="SUPFAM" id="SSF69075">
    <property type="entry name" value="Glutamyl tRNA-reductase dimerization domain"/>
    <property type="match status" value="1"/>
</dbReference>
<evidence type="ECO:0000256" key="7">
    <source>
        <dbReference type="ARBA" id="ARBA00047464"/>
    </source>
</evidence>
<evidence type="ECO:0000256" key="10">
    <source>
        <dbReference type="PIRSR" id="PIRSR000445-1"/>
    </source>
</evidence>
<comment type="domain">
    <text evidence="9">Possesses an unusual extended V-shaped dimeric structure with each monomer consisting of three distinct domains arranged along a curved 'spinal' alpha-helix. The N-terminal catalytic domain specifically recognizes the glutamate moiety of the substrate. The second domain is the NADPH-binding domain, and the third C-terminal domain is responsible for dimerization.</text>
</comment>
<feature type="domain" description="Glutamyl-tRNA reductase N-terminal" evidence="18">
    <location>
        <begin position="8"/>
        <end position="158"/>
    </location>
</feature>
<dbReference type="PANTHER" id="PTHR43013:SF1">
    <property type="entry name" value="GLUTAMYL-TRNA REDUCTASE"/>
    <property type="match status" value="1"/>
</dbReference>
<evidence type="ECO:0000256" key="8">
    <source>
        <dbReference type="ARBA" id="ARBA00068659"/>
    </source>
</evidence>
<comment type="miscellaneous">
    <text evidence="9">During catalysis, the active site Cys acts as a nucleophile attacking the alpha-carbonyl group of tRNA-bound glutamate with the formation of a thioester intermediate between enzyme and glutamate, and the concomitant release of tRNA(Glu). The thioester intermediate is finally reduced by direct hydride transfer from NADPH, to form the product GSA.</text>
</comment>
<evidence type="ECO:0000256" key="2">
    <source>
        <dbReference type="ARBA" id="ARBA00005916"/>
    </source>
</evidence>
<dbReference type="PIRSF" id="PIRSF000445">
    <property type="entry name" value="4pyrrol_synth_GluRdtase"/>
    <property type="match status" value="1"/>
</dbReference>
<dbReference type="FunFam" id="3.40.50.720:FF:000031">
    <property type="entry name" value="Glutamyl-tRNA reductase"/>
    <property type="match status" value="1"/>
</dbReference>
<feature type="domain" description="Tetrapyrrole biosynthesis glutamyl-tRNA reductase dimerisation" evidence="16">
    <location>
        <begin position="323"/>
        <end position="412"/>
    </location>
</feature>
<dbReference type="InterPro" id="IPR000343">
    <property type="entry name" value="4pyrrol_synth_GluRdtase"/>
</dbReference>
<dbReference type="SUPFAM" id="SSF51735">
    <property type="entry name" value="NAD(P)-binding Rossmann-fold domains"/>
    <property type="match status" value="1"/>
</dbReference>
<feature type="binding site" evidence="9 12">
    <location>
        <begin position="191"/>
        <end position="196"/>
    </location>
    <ligand>
        <name>NADP(+)</name>
        <dbReference type="ChEBI" id="CHEBI:58349"/>
    </ligand>
</feature>
<feature type="binding site" evidence="9 11">
    <location>
        <begin position="50"/>
        <end position="53"/>
    </location>
    <ligand>
        <name>substrate</name>
    </ligand>
</feature>
<dbReference type="HAMAP" id="MF_00087">
    <property type="entry name" value="Glu_tRNA_reductase"/>
    <property type="match status" value="1"/>
</dbReference>
<evidence type="ECO:0000256" key="12">
    <source>
        <dbReference type="PIRSR" id="PIRSR000445-3"/>
    </source>
</evidence>
<dbReference type="InterPro" id="IPR018214">
    <property type="entry name" value="GluRdtase_CS"/>
</dbReference>
<feature type="site" description="Important for activity" evidence="9 13">
    <location>
        <position position="101"/>
    </location>
</feature>
<comment type="similarity">
    <text evidence="2 9 14">Belongs to the glutamyl-tRNA reductase family.</text>
</comment>
<evidence type="ECO:0000256" key="11">
    <source>
        <dbReference type="PIRSR" id="PIRSR000445-2"/>
    </source>
</evidence>
<evidence type="ECO:0000256" key="4">
    <source>
        <dbReference type="ARBA" id="ARBA00022857"/>
    </source>
</evidence>
<dbReference type="UniPathway" id="UPA00251">
    <property type="reaction ID" value="UER00316"/>
</dbReference>
<dbReference type="STRING" id="1162668.LFE_0650"/>
<dbReference type="GO" id="GO:0050661">
    <property type="term" value="F:NADP binding"/>
    <property type="evidence" value="ECO:0007669"/>
    <property type="project" value="InterPro"/>
</dbReference>
<reference evidence="19 20" key="1">
    <citation type="journal article" date="2012" name="J. Bacteriol.">
        <title>Complete Genome Sequence of Leptospirillum ferrooxidans Strain C2-3, Isolated from a Fresh Volcanic Ash Deposit on the Island of Miyake, Japan.</title>
        <authorList>
            <person name="Fujimura R."/>
            <person name="Sato Y."/>
            <person name="Nishizawa T."/>
            <person name="Oshima K."/>
            <person name="Kim S.-W."/>
            <person name="Hattori M."/>
            <person name="Kamijo T."/>
            <person name="Ohta H."/>
        </authorList>
    </citation>
    <scope>NUCLEOTIDE SEQUENCE [LARGE SCALE GENOMIC DNA]</scope>
    <source>
        <strain evidence="19 20">C2-3</strain>
    </source>
</reference>
<dbReference type="PATRIC" id="fig|1162668.3.peg.756"/>
<sequence>MLRMTLAGVNHKKTPIEVREKLAYPKEHLDEVIRNLSSRDGILECMVLSTCNRVEIITITTGNNPDHSFFLDFLKTTHPSLAQVNIAPYLYHLTGEDAVRHFFEVTSSLDSMVVGEPQITGQVKEAFERAKTLGYTGLFLNQLFQRAISTSKRVRTETAISHLPVSISYAACQLARKIFQTMDDKNVLLLGGGDMAQLTARHMKKMGVRSLTLMTRDSHKGMALASEYEATYRPFHEIEDALADSDMIVCSTGAEHYLVTTEIAERSLAKRGRRSMFMIDIAVPRNIDPEVARLGNLFLYNVDDLKAVVESNQKEREFEAHAAGAIISEELQSFARWQENRSSVPLIQALKNHTEKIRQSEIERFQGTLASLPPEAREKIEILTKSLLNKILHPAYQTIRHSPGSEEIWEWTMKCYGLPENALETPSPEKTPVNSPVSNPIPFLKGESPA</sequence>
<evidence type="ECO:0000256" key="3">
    <source>
        <dbReference type="ARBA" id="ARBA00012970"/>
    </source>
</evidence>
<dbReference type="EMBL" id="AP012342">
    <property type="protein sequence ID" value="BAM06365.1"/>
    <property type="molecule type" value="Genomic_DNA"/>
</dbReference>
<dbReference type="Proteomes" id="UP000007382">
    <property type="component" value="Chromosome"/>
</dbReference>
<comment type="subunit">
    <text evidence="9">Homodimer.</text>
</comment>